<protein>
    <submittedName>
        <fullName evidence="1">Uncharacterized protein</fullName>
    </submittedName>
</protein>
<accession>A0A6J4HHQ8</accession>
<dbReference type="AlphaFoldDB" id="A0A6J4HHQ8"/>
<name>A0A6J4HHQ8_9CYAN</name>
<evidence type="ECO:0000313" key="1">
    <source>
        <dbReference type="EMBL" id="CAA9224958.1"/>
    </source>
</evidence>
<reference evidence="1" key="1">
    <citation type="submission" date="2020-02" db="EMBL/GenBank/DDBJ databases">
        <authorList>
            <person name="Meier V. D."/>
        </authorList>
    </citation>
    <scope>NUCLEOTIDE SEQUENCE</scope>
    <source>
        <strain evidence="1">AVDCRST_MAG92</strain>
    </source>
</reference>
<sequence length="42" mass="4708">MQLLTLPRLFSLAIEPEVIAKEYMIKAISPLGLREVIATPLK</sequence>
<proteinExistence type="predicted"/>
<organism evidence="1">
    <name type="scientific">uncultured Coleofasciculus sp</name>
    <dbReference type="NCBI Taxonomy" id="1267456"/>
    <lineage>
        <taxon>Bacteria</taxon>
        <taxon>Bacillati</taxon>
        <taxon>Cyanobacteriota</taxon>
        <taxon>Cyanophyceae</taxon>
        <taxon>Coleofasciculales</taxon>
        <taxon>Coleofasciculaceae</taxon>
        <taxon>Coleofasciculus</taxon>
        <taxon>environmental samples</taxon>
    </lineage>
</organism>
<gene>
    <name evidence="1" type="ORF">AVDCRST_MAG92-759</name>
</gene>
<dbReference type="EMBL" id="CADCTM010000106">
    <property type="protein sequence ID" value="CAA9224958.1"/>
    <property type="molecule type" value="Genomic_DNA"/>
</dbReference>